<proteinExistence type="predicted"/>
<comment type="caution">
    <text evidence="1">The sequence shown here is derived from an EMBL/GenBank/DDBJ whole genome shotgun (WGS) entry which is preliminary data.</text>
</comment>
<organism evidence="1 2">
    <name type="scientific">Vibrio vulnificus</name>
    <dbReference type="NCBI Taxonomy" id="672"/>
    <lineage>
        <taxon>Bacteria</taxon>
        <taxon>Pseudomonadati</taxon>
        <taxon>Pseudomonadota</taxon>
        <taxon>Gammaproteobacteria</taxon>
        <taxon>Vibrionales</taxon>
        <taxon>Vibrionaceae</taxon>
        <taxon>Vibrio</taxon>
    </lineage>
</organism>
<sequence>MAIIRRNRHLKPVVPKDEKSFIAALGLSDDHRKRYEVLVPNYYLTSFYEMDLVGLRPSGFIDEFEVKLSRTDFAADRKKTLDFQNNGQRYKLEALERGDLEVNHFWYVTPPGLIDVSKELPSFAGLIEIGTDVRVIKFPDRLHSQKASFEARYKIAQKANNRFWNLKEQCLKQQRSHNLSEQISSLDLTPLNDALGMATWENSKTAEVSTKALDQLMKLLDANV</sequence>
<name>A0A2S3R1H0_VIBVL</name>
<reference evidence="1 2" key="1">
    <citation type="journal article" date="2018" name="Front. Microbiol.">
        <title>Phylogeny of Vibrio vulnificus from the Analysis of the Core-Genome: Implications for Intra-Species Taxonomy.</title>
        <authorList>
            <person name="Roig F.J."/>
            <person name="Gonzalez-Candelas F."/>
            <person name="Sanjuan E."/>
            <person name="Fouz B."/>
            <person name="Feil E.J."/>
            <person name="Llorens C."/>
            <person name="Baker-Austin C."/>
            <person name="Oliver J.D."/>
            <person name="Danin-Poleg Y."/>
            <person name="Gibas C.J."/>
            <person name="Kashi Y."/>
            <person name="Gulig P.A."/>
            <person name="Morrison S.S."/>
            <person name="Amaro C."/>
        </authorList>
    </citation>
    <scope>NUCLEOTIDE SEQUENCE [LARGE SCALE GENOMIC DNA]</scope>
    <source>
        <strain evidence="1 2">CECT4608</strain>
    </source>
</reference>
<dbReference type="EMBL" id="PDGH01000101">
    <property type="protein sequence ID" value="POB46956.1"/>
    <property type="molecule type" value="Genomic_DNA"/>
</dbReference>
<dbReference type="Proteomes" id="UP000237466">
    <property type="component" value="Unassembled WGS sequence"/>
</dbReference>
<evidence type="ECO:0000313" key="2">
    <source>
        <dbReference type="Proteomes" id="UP000237466"/>
    </source>
</evidence>
<dbReference type="AlphaFoldDB" id="A0A2S3R1H0"/>
<evidence type="ECO:0000313" key="1">
    <source>
        <dbReference type="EMBL" id="POB46956.1"/>
    </source>
</evidence>
<gene>
    <name evidence="1" type="ORF">CRN52_12830</name>
</gene>
<protein>
    <submittedName>
        <fullName evidence="1">Uncharacterized protein</fullName>
    </submittedName>
</protein>
<accession>A0A2S3R1H0</accession>
<dbReference type="RefSeq" id="WP_103200486.1">
    <property type="nucleotide sequence ID" value="NZ_PDGH01000101.1"/>
</dbReference>